<evidence type="ECO:0000256" key="7">
    <source>
        <dbReference type="ARBA" id="ARBA00023224"/>
    </source>
</evidence>
<keyword evidence="3 8" id="KW-1133">Transmembrane helix</keyword>
<dbReference type="Pfam" id="PF00001">
    <property type="entry name" value="7tm_1"/>
    <property type="match status" value="1"/>
</dbReference>
<evidence type="ECO:0000313" key="11">
    <source>
        <dbReference type="Ensembl" id="ENSSLDP00000019648.1"/>
    </source>
</evidence>
<evidence type="ECO:0000256" key="4">
    <source>
        <dbReference type="ARBA" id="ARBA00023040"/>
    </source>
</evidence>
<dbReference type="PRINTS" id="PR00237">
    <property type="entry name" value="GPCRRHODOPSN"/>
</dbReference>
<dbReference type="GO" id="GO:0006955">
    <property type="term" value="P:immune response"/>
    <property type="evidence" value="ECO:0007669"/>
    <property type="project" value="TreeGrafter"/>
</dbReference>
<protein>
    <recommendedName>
        <fullName evidence="10">G-protein coupled receptors family 1 profile domain-containing protein</fullName>
    </recommendedName>
</protein>
<evidence type="ECO:0000259" key="10">
    <source>
        <dbReference type="PROSITE" id="PS50262"/>
    </source>
</evidence>
<keyword evidence="6" id="KW-0675">Receptor</keyword>
<feature type="transmembrane region" description="Helical" evidence="8">
    <location>
        <begin position="292"/>
        <end position="312"/>
    </location>
</feature>
<feature type="domain" description="G-protein coupled receptors family 1 profile" evidence="10">
    <location>
        <begin position="67"/>
        <end position="311"/>
    </location>
</feature>
<dbReference type="GO" id="GO:0009897">
    <property type="term" value="C:external side of plasma membrane"/>
    <property type="evidence" value="ECO:0007669"/>
    <property type="project" value="TreeGrafter"/>
</dbReference>
<feature type="transmembrane region" description="Helical" evidence="8">
    <location>
        <begin position="164"/>
        <end position="189"/>
    </location>
</feature>
<feature type="transmembrane region" description="Helical" evidence="8">
    <location>
        <begin position="251"/>
        <end position="272"/>
    </location>
</feature>
<name>A0A3B4XUQ5_SERLL</name>
<comment type="subcellular location">
    <subcellularLocation>
        <location evidence="1">Membrane</location>
    </subcellularLocation>
</comment>
<dbReference type="Proteomes" id="UP000261360">
    <property type="component" value="Unplaced"/>
</dbReference>
<dbReference type="GO" id="GO:0019722">
    <property type="term" value="P:calcium-mediated signaling"/>
    <property type="evidence" value="ECO:0007669"/>
    <property type="project" value="TreeGrafter"/>
</dbReference>
<keyword evidence="4" id="KW-0297">G-protein coupled receptor</keyword>
<evidence type="ECO:0000256" key="8">
    <source>
        <dbReference type="SAM" id="Phobius"/>
    </source>
</evidence>
<keyword evidence="12" id="KW-1185">Reference proteome</keyword>
<reference evidence="11" key="2">
    <citation type="submission" date="2025-09" db="UniProtKB">
        <authorList>
            <consortium name="Ensembl"/>
        </authorList>
    </citation>
    <scope>IDENTIFICATION</scope>
</reference>
<dbReference type="PANTHER" id="PTHR10489">
    <property type="entry name" value="CELL ADHESION MOLECULE"/>
    <property type="match status" value="1"/>
</dbReference>
<dbReference type="GeneTree" id="ENSGT01110000267168"/>
<dbReference type="SUPFAM" id="SSF81321">
    <property type="entry name" value="Family A G protein-coupled receptor-like"/>
    <property type="match status" value="1"/>
</dbReference>
<proteinExistence type="predicted"/>
<evidence type="ECO:0000256" key="1">
    <source>
        <dbReference type="ARBA" id="ARBA00004370"/>
    </source>
</evidence>
<evidence type="ECO:0000256" key="3">
    <source>
        <dbReference type="ARBA" id="ARBA00022989"/>
    </source>
</evidence>
<feature type="transmembrane region" description="Helical" evidence="8">
    <location>
        <begin position="49"/>
        <end position="76"/>
    </location>
</feature>
<reference evidence="11" key="1">
    <citation type="submission" date="2025-08" db="UniProtKB">
        <authorList>
            <consortium name="Ensembl"/>
        </authorList>
    </citation>
    <scope>IDENTIFICATION</scope>
</reference>
<feature type="transmembrane region" description="Helical" evidence="8">
    <location>
        <begin position="88"/>
        <end position="108"/>
    </location>
</feature>
<dbReference type="GO" id="GO:0016493">
    <property type="term" value="F:C-C chemokine receptor activity"/>
    <property type="evidence" value="ECO:0007669"/>
    <property type="project" value="TreeGrafter"/>
</dbReference>
<feature type="transmembrane region" description="Helical" evidence="8">
    <location>
        <begin position="209"/>
        <end position="230"/>
    </location>
</feature>
<dbReference type="GO" id="GO:0019957">
    <property type="term" value="F:C-C chemokine binding"/>
    <property type="evidence" value="ECO:0007669"/>
    <property type="project" value="TreeGrafter"/>
</dbReference>
<keyword evidence="9" id="KW-0732">Signal</keyword>
<sequence>AMRVLTKALGLLMLQGSAGCLGERANLVHYDYYTLSDDSLAEEQAEMHMTLFCAVCYIPFFCISMPGNSFLLGVLLRERCWKTTPDILLLQLTVSALCFPVTLPFWAYNLLHGWVFGNLACGITGGATFLGQHSCVVIITVMTLYHYVAVDHASCLSAQASKKFLLVASIMIWLICAAVSIRFSMNFVVEDSGSDHISCSYYPHSHSVLIFYISVHSGLFFLIPFIIITFCYAYRATKQCKINRQHQASRFILGITVGLFLCLAPYNIALIIEYLHLLVHSGNPVSLIPRYLVYIIITLPYFHCCLNLFHIYGQRFRRYLCMYACDTSPQRRDRGQDFMPLNDTSV</sequence>
<keyword evidence="5 8" id="KW-0472">Membrane</keyword>
<dbReference type="PANTHER" id="PTHR10489:SF922">
    <property type="entry name" value="C-C CHEMOKINE RECEPTOR FAMILY-LIKE-RELATED"/>
    <property type="match status" value="1"/>
</dbReference>
<dbReference type="GO" id="GO:0060326">
    <property type="term" value="P:cell chemotaxis"/>
    <property type="evidence" value="ECO:0007669"/>
    <property type="project" value="TreeGrafter"/>
</dbReference>
<feature type="chain" id="PRO_5017480146" description="G-protein coupled receptors family 1 profile domain-containing protein" evidence="9">
    <location>
        <begin position="23"/>
        <end position="346"/>
    </location>
</feature>
<dbReference type="InterPro" id="IPR050119">
    <property type="entry name" value="CCR1-9-like"/>
</dbReference>
<dbReference type="Gene3D" id="1.20.1070.10">
    <property type="entry name" value="Rhodopsin 7-helix transmembrane proteins"/>
    <property type="match status" value="1"/>
</dbReference>
<dbReference type="InterPro" id="IPR000276">
    <property type="entry name" value="GPCR_Rhodpsn"/>
</dbReference>
<evidence type="ECO:0000256" key="9">
    <source>
        <dbReference type="SAM" id="SignalP"/>
    </source>
</evidence>
<dbReference type="AlphaFoldDB" id="A0A3B4XUQ5"/>
<evidence type="ECO:0000313" key="12">
    <source>
        <dbReference type="Proteomes" id="UP000261360"/>
    </source>
</evidence>
<keyword evidence="7" id="KW-0807">Transducer</keyword>
<feature type="signal peptide" evidence="9">
    <location>
        <begin position="1"/>
        <end position="22"/>
    </location>
</feature>
<evidence type="ECO:0000256" key="5">
    <source>
        <dbReference type="ARBA" id="ARBA00023136"/>
    </source>
</evidence>
<organism evidence="11 12">
    <name type="scientific">Seriola lalandi dorsalis</name>
    <dbReference type="NCBI Taxonomy" id="1841481"/>
    <lineage>
        <taxon>Eukaryota</taxon>
        <taxon>Metazoa</taxon>
        <taxon>Chordata</taxon>
        <taxon>Craniata</taxon>
        <taxon>Vertebrata</taxon>
        <taxon>Euteleostomi</taxon>
        <taxon>Actinopterygii</taxon>
        <taxon>Neopterygii</taxon>
        <taxon>Teleostei</taxon>
        <taxon>Neoteleostei</taxon>
        <taxon>Acanthomorphata</taxon>
        <taxon>Carangaria</taxon>
        <taxon>Carangiformes</taxon>
        <taxon>Carangidae</taxon>
        <taxon>Seriola</taxon>
    </lineage>
</organism>
<evidence type="ECO:0000256" key="6">
    <source>
        <dbReference type="ARBA" id="ARBA00023170"/>
    </source>
</evidence>
<accession>A0A3B4XUQ5</accession>
<dbReference type="Ensembl" id="ENSSLDT00000020308.1">
    <property type="protein sequence ID" value="ENSSLDP00000019648.1"/>
    <property type="gene ID" value="ENSSLDG00000015414.1"/>
</dbReference>
<feature type="transmembrane region" description="Helical" evidence="8">
    <location>
        <begin position="114"/>
        <end position="144"/>
    </location>
</feature>
<evidence type="ECO:0000256" key="2">
    <source>
        <dbReference type="ARBA" id="ARBA00022692"/>
    </source>
</evidence>
<dbReference type="InterPro" id="IPR017452">
    <property type="entry name" value="GPCR_Rhodpsn_7TM"/>
</dbReference>
<dbReference type="PROSITE" id="PS50262">
    <property type="entry name" value="G_PROTEIN_RECEP_F1_2"/>
    <property type="match status" value="1"/>
</dbReference>
<keyword evidence="2 8" id="KW-0812">Transmembrane</keyword>
<dbReference type="GO" id="GO:0007204">
    <property type="term" value="P:positive regulation of cytosolic calcium ion concentration"/>
    <property type="evidence" value="ECO:0007669"/>
    <property type="project" value="TreeGrafter"/>
</dbReference>